<evidence type="ECO:0000256" key="3">
    <source>
        <dbReference type="ARBA" id="ARBA00008494"/>
    </source>
</evidence>
<dbReference type="Gene3D" id="3.70.10.10">
    <property type="match status" value="1"/>
</dbReference>
<comment type="similarity">
    <text evidence="3">Belongs to the rad9 family.</text>
</comment>
<accession>A0AAJ7SKF5</accession>
<dbReference type="InterPro" id="IPR007268">
    <property type="entry name" value="Rad9/Ddc1"/>
</dbReference>
<keyword evidence="6" id="KW-0540">Nuclease</keyword>
<keyword evidence="8" id="KW-0378">Hydrolase</keyword>
<comment type="subcellular location">
    <subcellularLocation>
        <location evidence="2">Nucleus</location>
    </subcellularLocation>
</comment>
<organism evidence="14 15">
    <name type="scientific">Petromyzon marinus</name>
    <name type="common">Sea lamprey</name>
    <dbReference type="NCBI Taxonomy" id="7757"/>
    <lineage>
        <taxon>Eukaryota</taxon>
        <taxon>Metazoa</taxon>
        <taxon>Chordata</taxon>
        <taxon>Craniata</taxon>
        <taxon>Vertebrata</taxon>
        <taxon>Cyclostomata</taxon>
        <taxon>Hyperoartia</taxon>
        <taxon>Petromyzontiformes</taxon>
        <taxon>Petromyzontidae</taxon>
        <taxon>Petromyzon</taxon>
    </lineage>
</organism>
<sequence length="364" mass="39999">MKCVLPGSNVKVLGRAVQSLAKFGEEIHLAALPEGLSLRAVNSCRSAYASFLLSHLCFLHYEHRRRGDGGRLRGDRCQGDDVAEETFRCRISVKAMLSVFRATGSLDKAVEQCRIILNPKTCRLIIQMRCFRGVTTTRHLCFSDVDNVEASFSKSGSPNELRAPARLLSDALVHFHGVHEEVCLTASPTHVTLSNVPDEGIDIAKSTRTNLVLSVDEFESVRIRDSTELTFCLKETKGMLLFAESSNYPVSIHFDSPGRPIIFSLQDSVLEADFVLATQLEVAQSHAPQQHGGSSRCQEDVDGFDDMDSFMLAMDTTHVEEGGDGAATTSTEEPGRKKLRALLFEAPSQLLLAQDVLAEDSEPE</sequence>
<evidence type="ECO:0000256" key="12">
    <source>
        <dbReference type="ARBA" id="ARBA00069752"/>
    </source>
</evidence>
<keyword evidence="7" id="KW-0227">DNA damage</keyword>
<keyword evidence="14" id="KW-1185">Reference proteome</keyword>
<dbReference type="Proteomes" id="UP001318040">
    <property type="component" value="Unplaced"/>
</dbReference>
<dbReference type="PIRSF" id="PIRSF009303">
    <property type="entry name" value="Cell_cycle_RAD9"/>
    <property type="match status" value="1"/>
</dbReference>
<dbReference type="GO" id="GO:0071479">
    <property type="term" value="P:cellular response to ionizing radiation"/>
    <property type="evidence" value="ECO:0007669"/>
    <property type="project" value="TreeGrafter"/>
</dbReference>
<evidence type="ECO:0000256" key="7">
    <source>
        <dbReference type="ARBA" id="ARBA00022763"/>
    </source>
</evidence>
<evidence type="ECO:0000256" key="9">
    <source>
        <dbReference type="ARBA" id="ARBA00022839"/>
    </source>
</evidence>
<gene>
    <name evidence="15" type="primary">LOC116937970</name>
</gene>
<dbReference type="FunFam" id="3.70.10.10:FF:000005">
    <property type="entry name" value="Cell cycle checkpoint control protein"/>
    <property type="match status" value="1"/>
</dbReference>
<comment type="function">
    <text evidence="11">Component of the 9-1-1 cell-cycle checkpoint response complex that plays a major role in DNA repair. The 9-1-1 complex is recruited to DNA lesion upon damage by the RAD17-replication factor C (RFC) clamp loader complex. Acts then as a sliding clamp platform on DNA for several proteins involved in long-patch base excision repair (LP-BER). The 9-1-1 complex stimulates DNA polymerase beta (POLB) activity by increasing its affinity for the 3'-OH end of the primer-template and stabilizes POLB to those sites where LP-BER proceeds; endonuclease FEN1 cleavage activity on substrates with double, nick, or gap flaps of distinct sequences and lengths; and DNA ligase I (LIG1) on long-patch base excision repair substrates. The 9-1-1 complex is necessary for the recruitment of RHNO1 to sites of double-stranded breaks (DSB) occurring during the S phase. RAD9A possesses 3'-&gt;5' double stranded DNA exonuclease activity.</text>
</comment>
<evidence type="ECO:0000256" key="13">
    <source>
        <dbReference type="ARBA" id="ARBA00079896"/>
    </source>
</evidence>
<dbReference type="PANTHER" id="PTHR15237">
    <property type="entry name" value="DNA REPAIR PROTEIN RAD9"/>
    <property type="match status" value="1"/>
</dbReference>
<evidence type="ECO:0000256" key="11">
    <source>
        <dbReference type="ARBA" id="ARBA00059283"/>
    </source>
</evidence>
<dbReference type="AlphaFoldDB" id="A0AAJ7SKF5"/>
<comment type="catalytic activity">
    <reaction evidence="1">
        <text>Exonucleolytic cleavage in the 3'- to 5'-direction to yield nucleoside 5'-phosphates.</text>
        <dbReference type="EC" id="3.1.11.2"/>
    </reaction>
</comment>
<evidence type="ECO:0000256" key="2">
    <source>
        <dbReference type="ARBA" id="ARBA00004123"/>
    </source>
</evidence>
<evidence type="ECO:0000256" key="6">
    <source>
        <dbReference type="ARBA" id="ARBA00022722"/>
    </source>
</evidence>
<dbReference type="InterPro" id="IPR026584">
    <property type="entry name" value="Rad9"/>
</dbReference>
<name>A0AAJ7SKF5_PETMA</name>
<dbReference type="GO" id="GO:0000076">
    <property type="term" value="P:DNA replication checkpoint signaling"/>
    <property type="evidence" value="ECO:0007669"/>
    <property type="project" value="TreeGrafter"/>
</dbReference>
<dbReference type="GO" id="GO:0006281">
    <property type="term" value="P:DNA repair"/>
    <property type="evidence" value="ECO:0007669"/>
    <property type="project" value="InterPro"/>
</dbReference>
<evidence type="ECO:0000256" key="8">
    <source>
        <dbReference type="ARBA" id="ARBA00022801"/>
    </source>
</evidence>
<dbReference type="SUPFAM" id="SSF55979">
    <property type="entry name" value="DNA clamp"/>
    <property type="match status" value="1"/>
</dbReference>
<evidence type="ECO:0000313" key="14">
    <source>
        <dbReference type="Proteomes" id="UP001318040"/>
    </source>
</evidence>
<protein>
    <recommendedName>
        <fullName evidence="12">Cell cycle checkpoint control protein RAD9A</fullName>
        <ecNumber evidence="4">3.1.11.2</ecNumber>
    </recommendedName>
    <alternativeName>
        <fullName evidence="13">DNA repair exonuclease rad9 homolog A</fullName>
    </alternativeName>
</protein>
<proteinExistence type="inferred from homology"/>
<keyword evidence="10" id="KW-0539">Nucleus</keyword>
<dbReference type="CDD" id="cd00577">
    <property type="entry name" value="PCNA"/>
    <property type="match status" value="1"/>
</dbReference>
<dbReference type="GO" id="GO:0030896">
    <property type="term" value="C:checkpoint clamp complex"/>
    <property type="evidence" value="ECO:0007669"/>
    <property type="project" value="InterPro"/>
</dbReference>
<dbReference type="GO" id="GO:0008311">
    <property type="term" value="F:double-stranded DNA 3'-5' DNA exonuclease activity"/>
    <property type="evidence" value="ECO:0007669"/>
    <property type="project" value="UniProtKB-EC"/>
</dbReference>
<keyword evidence="5" id="KW-0597">Phosphoprotein</keyword>
<dbReference type="RefSeq" id="XP_032801026.1">
    <property type="nucleotide sequence ID" value="XM_032945135.1"/>
</dbReference>
<evidence type="ECO:0000313" key="15">
    <source>
        <dbReference type="RefSeq" id="XP_032801026.1"/>
    </source>
</evidence>
<dbReference type="GO" id="GO:0031573">
    <property type="term" value="P:mitotic intra-S DNA damage checkpoint signaling"/>
    <property type="evidence" value="ECO:0007669"/>
    <property type="project" value="TreeGrafter"/>
</dbReference>
<keyword evidence="9" id="KW-0269">Exonuclease</keyword>
<dbReference type="EC" id="3.1.11.2" evidence="4"/>
<evidence type="ECO:0000256" key="4">
    <source>
        <dbReference type="ARBA" id="ARBA00012115"/>
    </source>
</evidence>
<evidence type="ECO:0000256" key="5">
    <source>
        <dbReference type="ARBA" id="ARBA00022553"/>
    </source>
</evidence>
<evidence type="ECO:0000256" key="10">
    <source>
        <dbReference type="ARBA" id="ARBA00023242"/>
    </source>
</evidence>
<dbReference type="Pfam" id="PF04139">
    <property type="entry name" value="Rad9"/>
    <property type="match status" value="1"/>
</dbReference>
<dbReference type="KEGG" id="pmrn:116937970"/>
<evidence type="ECO:0000256" key="1">
    <source>
        <dbReference type="ARBA" id="ARBA00000493"/>
    </source>
</evidence>
<dbReference type="PANTHER" id="PTHR15237:SF1">
    <property type="entry name" value="CELL CYCLE CHECKPOINT CONTROL PROTEIN RAD9A"/>
    <property type="match status" value="1"/>
</dbReference>
<dbReference type="InterPro" id="IPR046938">
    <property type="entry name" value="DNA_clamp_sf"/>
</dbReference>
<reference evidence="15" key="1">
    <citation type="submission" date="2025-08" db="UniProtKB">
        <authorList>
            <consortium name="RefSeq"/>
        </authorList>
    </citation>
    <scope>IDENTIFICATION</scope>
    <source>
        <tissue evidence="15">Sperm</tissue>
    </source>
</reference>